<feature type="transmembrane region" description="Helical" evidence="17">
    <location>
        <begin position="59"/>
        <end position="80"/>
    </location>
</feature>
<comment type="similarity">
    <text evidence="2 17">Belongs to the complex I subunit 4L family.</text>
</comment>
<feature type="transmembrane region" description="Helical" evidence="17">
    <location>
        <begin position="29"/>
        <end position="47"/>
    </location>
</feature>
<keyword evidence="5 17" id="KW-0813">Transport</keyword>
<dbReference type="EMBL" id="KJ941042">
    <property type="protein sequence ID" value="AIQ78426.1"/>
    <property type="molecule type" value="Genomic_DNA"/>
</dbReference>
<evidence type="ECO:0000256" key="11">
    <source>
        <dbReference type="ARBA" id="ARBA00023027"/>
    </source>
</evidence>
<accession>A0A172E8N0</accession>
<dbReference type="Pfam" id="PF00420">
    <property type="entry name" value="Oxidored_q2"/>
    <property type="match status" value="1"/>
</dbReference>
<keyword evidence="6 17" id="KW-0679">Respiratory chain</keyword>
<dbReference type="GO" id="GO:0016651">
    <property type="term" value="F:oxidoreductase activity, acting on NAD(P)H"/>
    <property type="evidence" value="ECO:0007669"/>
    <property type="project" value="InterPro"/>
</dbReference>
<keyword evidence="12 17" id="KW-0830">Ubiquinone</keyword>
<comment type="subcellular location">
    <subcellularLocation>
        <location evidence="17">Mitochondrion inner membrane</location>
        <topology evidence="17">Multi-pass membrane protein</topology>
    </subcellularLocation>
    <subcellularLocation>
        <location evidence="1">Mitochondrion membrane</location>
        <topology evidence="1">Multi-pass membrane protein</topology>
    </subcellularLocation>
</comment>
<comment type="function">
    <text evidence="15">Core subunit of the mitochondrial membrane respiratory chain NADH dehydrogenase (Complex I) which catalyzes electron transfer from NADH through the respiratory chain, using ubiquinone as an electron acceptor. Part of the enzyme membrane arm which is embedded in the lipid bilayer and involved in proton translocation.</text>
</comment>
<geneLocation type="mitochondrion" evidence="18"/>
<gene>
    <name evidence="18" type="primary">ND4L</name>
</gene>
<evidence type="ECO:0000256" key="14">
    <source>
        <dbReference type="ARBA" id="ARBA00023136"/>
    </source>
</evidence>
<evidence type="ECO:0000256" key="15">
    <source>
        <dbReference type="ARBA" id="ARBA00043911"/>
    </source>
</evidence>
<keyword evidence="10 17" id="KW-1133">Transmembrane helix</keyword>
<evidence type="ECO:0000256" key="3">
    <source>
        <dbReference type="ARBA" id="ARBA00012944"/>
    </source>
</evidence>
<evidence type="ECO:0000256" key="12">
    <source>
        <dbReference type="ARBA" id="ARBA00023075"/>
    </source>
</evidence>
<evidence type="ECO:0000256" key="16">
    <source>
        <dbReference type="ARBA" id="ARBA00048769"/>
    </source>
</evidence>
<dbReference type="GO" id="GO:0030964">
    <property type="term" value="C:NADH dehydrogenase complex"/>
    <property type="evidence" value="ECO:0007669"/>
    <property type="project" value="TreeGrafter"/>
</dbReference>
<sequence>MTPIHFTLNATFMFSILGLSVHRTHFISALLCIEGMMLALFILLSFFSMSLQLPTITPLPIIILAFSTCEAGTGLALLVATSRTHGNNHLNSLNILQC</sequence>
<evidence type="ECO:0000256" key="17">
    <source>
        <dbReference type="RuleBase" id="RU004419"/>
    </source>
</evidence>
<feature type="transmembrane region" description="Helical" evidence="17">
    <location>
        <begin position="6"/>
        <end position="22"/>
    </location>
</feature>
<evidence type="ECO:0000256" key="9">
    <source>
        <dbReference type="ARBA" id="ARBA00022982"/>
    </source>
</evidence>
<keyword evidence="7 17" id="KW-0812">Transmembrane</keyword>
<evidence type="ECO:0000256" key="1">
    <source>
        <dbReference type="ARBA" id="ARBA00004225"/>
    </source>
</evidence>
<dbReference type="GO" id="GO:0005743">
    <property type="term" value="C:mitochondrial inner membrane"/>
    <property type="evidence" value="ECO:0007669"/>
    <property type="project" value="UniProtKB-SubCell"/>
</dbReference>
<protein>
    <recommendedName>
        <fullName evidence="4 17">NADH-ubiquinone oxidoreductase chain 4L</fullName>
        <ecNumber evidence="3 17">7.1.1.2</ecNumber>
    </recommendedName>
</protein>
<dbReference type="GO" id="GO:1902495">
    <property type="term" value="C:transmembrane transporter complex"/>
    <property type="evidence" value="ECO:0007669"/>
    <property type="project" value="UniProtKB-ARBA"/>
</dbReference>
<keyword evidence="14 17" id="KW-0472">Membrane</keyword>
<dbReference type="Gene3D" id="1.10.287.3510">
    <property type="match status" value="1"/>
</dbReference>
<keyword evidence="11 17" id="KW-0520">NAD</keyword>
<evidence type="ECO:0000256" key="10">
    <source>
        <dbReference type="ARBA" id="ARBA00022989"/>
    </source>
</evidence>
<dbReference type="GO" id="GO:0098803">
    <property type="term" value="C:respiratory chain complex"/>
    <property type="evidence" value="ECO:0007669"/>
    <property type="project" value="UniProtKB-ARBA"/>
</dbReference>
<dbReference type="GeneID" id="27985653"/>
<proteinExistence type="inferred from homology"/>
<dbReference type="InterPro" id="IPR001133">
    <property type="entry name" value="NADH_UbQ_OxRdtase_chain4L/K"/>
</dbReference>
<dbReference type="CTD" id="4539"/>
<name>A0A172E8N0_DOPGR</name>
<evidence type="ECO:0000256" key="4">
    <source>
        <dbReference type="ARBA" id="ARBA00016612"/>
    </source>
</evidence>
<dbReference type="FunFam" id="1.10.287.3510:FF:000002">
    <property type="entry name" value="NADH-ubiquinone oxidoreductase chain 4L"/>
    <property type="match status" value="1"/>
</dbReference>
<keyword evidence="9 17" id="KW-0249">Electron transport</keyword>
<dbReference type="GO" id="GO:0008137">
    <property type="term" value="F:NADH dehydrogenase (ubiquinone) activity"/>
    <property type="evidence" value="ECO:0007669"/>
    <property type="project" value="UniProtKB-EC"/>
</dbReference>
<keyword evidence="17" id="KW-0999">Mitochondrion inner membrane</keyword>
<evidence type="ECO:0000256" key="2">
    <source>
        <dbReference type="ARBA" id="ARBA00010519"/>
    </source>
</evidence>
<evidence type="ECO:0000256" key="8">
    <source>
        <dbReference type="ARBA" id="ARBA00022967"/>
    </source>
</evidence>
<dbReference type="PANTHER" id="PTHR11434:SF0">
    <property type="entry name" value="NADH-UBIQUINONE OXIDOREDUCTASE CHAIN 4L"/>
    <property type="match status" value="1"/>
</dbReference>
<evidence type="ECO:0000256" key="7">
    <source>
        <dbReference type="ARBA" id="ARBA00022692"/>
    </source>
</evidence>
<organism evidence="18">
    <name type="scientific">Dopasia gracilis</name>
    <name type="common">Burmese glass lizard</name>
    <name type="synonym">Pseudopus gracilis</name>
    <dbReference type="NCBI Taxonomy" id="182351"/>
    <lineage>
        <taxon>Eukaryota</taxon>
        <taxon>Metazoa</taxon>
        <taxon>Chordata</taxon>
        <taxon>Craniata</taxon>
        <taxon>Vertebrata</taxon>
        <taxon>Euteleostomi</taxon>
        <taxon>Lepidosauria</taxon>
        <taxon>Squamata</taxon>
        <taxon>Bifurcata</taxon>
        <taxon>Unidentata</taxon>
        <taxon>Episquamata</taxon>
        <taxon>Toxicofera</taxon>
        <taxon>Anguimorpha</taxon>
        <taxon>Neoanguimorpha</taxon>
        <taxon>Anguioidea</taxon>
        <taxon>Anguidae</taxon>
        <taxon>Dopasia</taxon>
    </lineage>
</organism>
<dbReference type="InterPro" id="IPR039428">
    <property type="entry name" value="NUOK/Mnh_C1-like"/>
</dbReference>
<evidence type="ECO:0000313" key="18">
    <source>
        <dbReference type="EMBL" id="AIQ78426.1"/>
    </source>
</evidence>
<evidence type="ECO:0000256" key="6">
    <source>
        <dbReference type="ARBA" id="ARBA00022660"/>
    </source>
</evidence>
<reference evidence="18" key="1">
    <citation type="submission" date="2014-06" db="EMBL/GenBank/DDBJ databases">
        <title>The Complete Mitochondrial Genome of Ophisaurus gracilis.</title>
        <authorList>
            <person name="Yan L."/>
            <person name="Yan P."/>
        </authorList>
    </citation>
    <scope>NUCLEOTIDE SEQUENCE</scope>
    <source>
        <strain evidence="18">RE13001</strain>
    </source>
</reference>
<dbReference type="AlphaFoldDB" id="A0A172E8N0"/>
<dbReference type="GO" id="GO:0042773">
    <property type="term" value="P:ATP synthesis coupled electron transport"/>
    <property type="evidence" value="ECO:0007669"/>
    <property type="project" value="UniProtKB-UniRule"/>
</dbReference>
<dbReference type="RefSeq" id="YP_009258927.1">
    <property type="nucleotide sequence ID" value="NC_030369.1"/>
</dbReference>
<dbReference type="PANTHER" id="PTHR11434">
    <property type="entry name" value="NADH-UBIQUINONE OXIDOREDUCTASE SUBUNIT ND4L"/>
    <property type="match status" value="1"/>
</dbReference>
<evidence type="ECO:0000256" key="13">
    <source>
        <dbReference type="ARBA" id="ARBA00023128"/>
    </source>
</evidence>
<comment type="catalytic activity">
    <reaction evidence="16">
        <text>a ubiquinone + NADH + 5 H(+)(in) = a ubiquinol + NAD(+) + 4 H(+)(out)</text>
        <dbReference type="Rhea" id="RHEA:29091"/>
        <dbReference type="Rhea" id="RHEA-COMP:9565"/>
        <dbReference type="Rhea" id="RHEA-COMP:9566"/>
        <dbReference type="ChEBI" id="CHEBI:15378"/>
        <dbReference type="ChEBI" id="CHEBI:16389"/>
        <dbReference type="ChEBI" id="CHEBI:17976"/>
        <dbReference type="ChEBI" id="CHEBI:57540"/>
        <dbReference type="ChEBI" id="CHEBI:57945"/>
        <dbReference type="EC" id="7.1.1.2"/>
    </reaction>
    <physiologicalReaction direction="left-to-right" evidence="16">
        <dbReference type="Rhea" id="RHEA:29092"/>
    </physiologicalReaction>
</comment>
<keyword evidence="13 17" id="KW-0496">Mitochondrion</keyword>
<keyword evidence="8 17" id="KW-1278">Translocase</keyword>
<dbReference type="EC" id="7.1.1.2" evidence="3 17"/>
<evidence type="ECO:0000256" key="5">
    <source>
        <dbReference type="ARBA" id="ARBA00022448"/>
    </source>
</evidence>